<dbReference type="AlphaFoldDB" id="I1NW06"/>
<protein>
    <submittedName>
        <fullName evidence="1">Uncharacterized protein</fullName>
    </submittedName>
</protein>
<keyword evidence="2" id="KW-1185">Reference proteome</keyword>
<dbReference type="Gramene" id="ORGLA01G0404600.1">
    <property type="protein sequence ID" value="ORGLA01G0404600.1"/>
    <property type="gene ID" value="ORGLA01G0404600"/>
</dbReference>
<reference evidence="2" key="2">
    <citation type="submission" date="2018-04" db="EMBL/GenBank/DDBJ databases">
        <title>OglaRS2 (Oryza glaberrima Reference Sequence Version 2).</title>
        <authorList>
            <person name="Zhang J."/>
            <person name="Kudrna D."/>
            <person name="Lee S."/>
            <person name="Talag J."/>
            <person name="Rajasekar S."/>
            <person name="Wing R.A."/>
        </authorList>
    </citation>
    <scope>NUCLEOTIDE SEQUENCE [LARGE SCALE GENOMIC DNA]</scope>
    <source>
        <strain evidence="2">cv. IRGC 96717</strain>
    </source>
</reference>
<organism evidence="1 2">
    <name type="scientific">Oryza glaberrima</name>
    <name type="common">African rice</name>
    <dbReference type="NCBI Taxonomy" id="4538"/>
    <lineage>
        <taxon>Eukaryota</taxon>
        <taxon>Viridiplantae</taxon>
        <taxon>Streptophyta</taxon>
        <taxon>Embryophyta</taxon>
        <taxon>Tracheophyta</taxon>
        <taxon>Spermatophyta</taxon>
        <taxon>Magnoliopsida</taxon>
        <taxon>Liliopsida</taxon>
        <taxon>Poales</taxon>
        <taxon>Poaceae</taxon>
        <taxon>BOP clade</taxon>
        <taxon>Oryzoideae</taxon>
        <taxon>Oryzeae</taxon>
        <taxon>Oryzinae</taxon>
        <taxon>Oryza</taxon>
    </lineage>
</organism>
<name>I1NW06_ORYGL</name>
<accession>I1NW06</accession>
<sequence>MWVRALGACNASRTAVHAAHVPGDGWPASGRLAAGLTEVGSATGLGRPIRRALGPVVVVTSVRDRGACGGPCMHGWWSFAIGRRMYDRFA</sequence>
<evidence type="ECO:0000313" key="2">
    <source>
        <dbReference type="Proteomes" id="UP000007306"/>
    </source>
</evidence>
<dbReference type="EnsemblPlants" id="ORGLA01G0404600.1">
    <property type="protein sequence ID" value="ORGLA01G0404600.1"/>
    <property type="gene ID" value="ORGLA01G0404600"/>
</dbReference>
<dbReference type="Proteomes" id="UP000007306">
    <property type="component" value="Unassembled WGS sequence"/>
</dbReference>
<reference evidence="1" key="1">
    <citation type="submission" date="2015-06" db="UniProtKB">
        <authorList>
            <consortium name="EnsemblPlants"/>
        </authorList>
    </citation>
    <scope>IDENTIFICATION</scope>
</reference>
<dbReference type="HOGENOM" id="CLU_181798_0_0_1"/>
<proteinExistence type="predicted"/>
<evidence type="ECO:0000313" key="1">
    <source>
        <dbReference type="EnsemblPlants" id="ORGLA01G0404600.1"/>
    </source>
</evidence>